<name>H0GQQ5_SACCK</name>
<comment type="similarity">
    <text evidence="2">Belongs to the glutaminase PdxT/SNO family.</text>
</comment>
<evidence type="ECO:0000256" key="2">
    <source>
        <dbReference type="ARBA" id="ARBA00008345"/>
    </source>
</evidence>
<comment type="pathway">
    <text evidence="1">Cofactor biosynthesis; pyridoxal 5'-phosphate biosynthesis.</text>
</comment>
<comment type="catalytic activity">
    <reaction evidence="10">
        <text>L-glutamine + H2O = L-glutamate + NH4(+)</text>
        <dbReference type="Rhea" id="RHEA:15889"/>
        <dbReference type="ChEBI" id="CHEBI:15377"/>
        <dbReference type="ChEBI" id="CHEBI:28938"/>
        <dbReference type="ChEBI" id="CHEBI:29985"/>
        <dbReference type="ChEBI" id="CHEBI:58359"/>
        <dbReference type="EC" id="3.5.1.2"/>
    </reaction>
</comment>
<dbReference type="EMBL" id="AGVY01000110">
    <property type="protein sequence ID" value="EHN03861.1"/>
    <property type="molecule type" value="Genomic_DNA"/>
</dbReference>
<dbReference type="GO" id="GO:0005829">
    <property type="term" value="C:cytosol"/>
    <property type="evidence" value="ECO:0007669"/>
    <property type="project" value="TreeGrafter"/>
</dbReference>
<protein>
    <recommendedName>
        <fullName evidence="12">Pyridoxal 5'-phosphate synthase glutaminase subunit</fullName>
        <ecNumber evidence="4">3.5.1.2</ecNumber>
        <ecNumber evidence="3">4.3.3.6</ecNumber>
    </recommendedName>
</protein>
<comment type="catalytic activity">
    <reaction evidence="9">
        <text>aldehydo-D-ribose 5-phosphate + D-glyceraldehyde 3-phosphate + L-glutamine = pyridoxal 5'-phosphate + L-glutamate + phosphate + 3 H2O + H(+)</text>
        <dbReference type="Rhea" id="RHEA:31507"/>
        <dbReference type="ChEBI" id="CHEBI:15377"/>
        <dbReference type="ChEBI" id="CHEBI:15378"/>
        <dbReference type="ChEBI" id="CHEBI:29985"/>
        <dbReference type="ChEBI" id="CHEBI:43474"/>
        <dbReference type="ChEBI" id="CHEBI:58273"/>
        <dbReference type="ChEBI" id="CHEBI:58359"/>
        <dbReference type="ChEBI" id="CHEBI:59776"/>
        <dbReference type="ChEBI" id="CHEBI:597326"/>
        <dbReference type="EC" id="4.3.3.6"/>
    </reaction>
</comment>
<dbReference type="GO" id="GO:0036381">
    <property type="term" value="F:pyridoxal 5'-phosphate synthase (glutamine hydrolysing) activity"/>
    <property type="evidence" value="ECO:0007669"/>
    <property type="project" value="UniProtKB-EC"/>
</dbReference>
<reference evidence="15 17" key="1">
    <citation type="journal article" date="2012" name="FEMS Yeast Res.">
        <title>The genome sequence of the wine yeast VIN7 reveals an allotriploid hybrid genome with Saccharomyces cerevisiae and Saccharomyces kudriavzevii origins.</title>
        <authorList>
            <person name="Borneman A.R."/>
            <person name="Desany B.A."/>
            <person name="Riches D."/>
            <person name="Affourtit J.P."/>
            <person name="Forgan A.H."/>
            <person name="Pretorius I.S."/>
            <person name="Egholm M."/>
            <person name="Chambers P.J."/>
        </authorList>
    </citation>
    <scope>NUCLEOTIDE SEQUENCE [LARGE SCALE GENOMIC DNA]</scope>
    <source>
        <strain evidence="15 17">VIN7</strain>
    </source>
</reference>
<dbReference type="GO" id="GO:1903600">
    <property type="term" value="C:glutaminase complex"/>
    <property type="evidence" value="ECO:0007669"/>
    <property type="project" value="TreeGrafter"/>
</dbReference>
<dbReference type="EMBL" id="AGVY01000108">
    <property type="protein sequence ID" value="EHN03866.1"/>
    <property type="molecule type" value="Genomic_DNA"/>
</dbReference>
<evidence type="ECO:0000256" key="3">
    <source>
        <dbReference type="ARBA" id="ARBA00012084"/>
    </source>
</evidence>
<accession>H0GQQ5</accession>
<keyword evidence="7" id="KW-0315">Glutamine amidotransferase</keyword>
<feature type="active site" description="Nucleophile" evidence="13">
    <location>
        <position position="91"/>
    </location>
</feature>
<feature type="binding site" evidence="14">
    <location>
        <begin position="58"/>
        <end position="60"/>
    </location>
    <ligand>
        <name>L-glutamine</name>
        <dbReference type="ChEBI" id="CHEBI:58359"/>
    </ligand>
</feature>
<keyword evidence="6" id="KW-0663">Pyridoxal phosphate</keyword>
<evidence type="ECO:0000256" key="5">
    <source>
        <dbReference type="ARBA" id="ARBA00022801"/>
    </source>
</evidence>
<comment type="function">
    <text evidence="11">Catalyzes the hydrolysis of glutamine to glutamate and ammonia as part of the biosynthesis of pyridoxal 5'-phosphate. The resulting ammonia molecule is channeled to the active site of a SNZ isoform.</text>
</comment>
<dbReference type="PIRSF" id="PIRSF005639">
    <property type="entry name" value="Glut_amidoT_SNO"/>
    <property type="match status" value="1"/>
</dbReference>
<dbReference type="Pfam" id="PF01174">
    <property type="entry name" value="SNO"/>
    <property type="match status" value="1"/>
</dbReference>
<dbReference type="PROSITE" id="PS51273">
    <property type="entry name" value="GATASE_TYPE_1"/>
    <property type="match status" value="1"/>
</dbReference>
<evidence type="ECO:0000256" key="14">
    <source>
        <dbReference type="PIRSR" id="PIRSR005639-2"/>
    </source>
</evidence>
<dbReference type="PROSITE" id="PS51130">
    <property type="entry name" value="PDXT_SNO_2"/>
    <property type="match status" value="1"/>
</dbReference>
<gene>
    <name evidence="16" type="ORF">VIN7_5339</name>
    <name evidence="15" type="ORF">VIN7_5343</name>
</gene>
<evidence type="ECO:0000256" key="10">
    <source>
        <dbReference type="ARBA" id="ARBA00049534"/>
    </source>
</evidence>
<dbReference type="InterPro" id="IPR029062">
    <property type="entry name" value="Class_I_gatase-like"/>
</dbReference>
<dbReference type="NCBIfam" id="TIGR03800">
    <property type="entry name" value="PLP_synth_Pdx2"/>
    <property type="match status" value="1"/>
</dbReference>
<comment type="caution">
    <text evidence="15">The sequence shown here is derived from an EMBL/GenBank/DDBJ whole genome shotgun (WGS) entry which is preliminary data.</text>
</comment>
<dbReference type="InterPro" id="IPR002161">
    <property type="entry name" value="PdxT/SNO"/>
</dbReference>
<dbReference type="PROSITE" id="PS01236">
    <property type="entry name" value="PDXT_SNO_1"/>
    <property type="match status" value="1"/>
</dbReference>
<evidence type="ECO:0000256" key="7">
    <source>
        <dbReference type="ARBA" id="ARBA00022962"/>
    </source>
</evidence>
<dbReference type="Proteomes" id="UP000009009">
    <property type="component" value="Unassembled WGS sequence"/>
</dbReference>
<dbReference type="OrthoDB" id="2039at2759"/>
<dbReference type="GO" id="GO:0004359">
    <property type="term" value="F:glutaminase activity"/>
    <property type="evidence" value="ECO:0007669"/>
    <property type="project" value="UniProtKB-EC"/>
</dbReference>
<dbReference type="PANTHER" id="PTHR31559">
    <property type="entry name" value="PYRIDOXAL 5'-PHOSPHATE SYNTHASE SUBUNIT SNO"/>
    <property type="match status" value="1"/>
</dbReference>
<dbReference type="EC" id="3.5.1.2" evidence="4"/>
<feature type="binding site" evidence="14">
    <location>
        <position position="120"/>
    </location>
    <ligand>
        <name>L-glutamine</name>
        <dbReference type="ChEBI" id="CHEBI:58359"/>
    </ligand>
</feature>
<evidence type="ECO:0000256" key="12">
    <source>
        <dbReference type="ARBA" id="ARBA00078497"/>
    </source>
</evidence>
<evidence type="ECO:0000256" key="11">
    <source>
        <dbReference type="ARBA" id="ARBA00058680"/>
    </source>
</evidence>
<dbReference type="AlphaFoldDB" id="H0GQQ5"/>
<evidence type="ECO:0000256" key="13">
    <source>
        <dbReference type="PIRSR" id="PIRSR005639-1"/>
    </source>
</evidence>
<dbReference type="EC" id="4.3.3.6" evidence="3"/>
<keyword evidence="17" id="KW-1185">Reference proteome</keyword>
<keyword evidence="8" id="KW-0456">Lyase</keyword>
<evidence type="ECO:0000256" key="6">
    <source>
        <dbReference type="ARBA" id="ARBA00022898"/>
    </source>
</evidence>
<evidence type="ECO:0000313" key="17">
    <source>
        <dbReference type="Proteomes" id="UP000009009"/>
    </source>
</evidence>
<dbReference type="CDD" id="cd01749">
    <property type="entry name" value="GATase1_PB"/>
    <property type="match status" value="1"/>
</dbReference>
<evidence type="ECO:0000313" key="15">
    <source>
        <dbReference type="EMBL" id="EHN03861.1"/>
    </source>
</evidence>
<proteinExistence type="inferred from homology"/>
<evidence type="ECO:0000313" key="16">
    <source>
        <dbReference type="EMBL" id="EHN03866.1"/>
    </source>
</evidence>
<dbReference type="SUPFAM" id="SSF52317">
    <property type="entry name" value="Class I glutamine amidotransferase-like"/>
    <property type="match status" value="1"/>
</dbReference>
<dbReference type="FunFam" id="3.40.50.880:FF:000042">
    <property type="entry name" value="Pyridoxine 2"/>
    <property type="match status" value="1"/>
</dbReference>
<sequence length="226" mass="25609">MTIVIGVLALQGAFIEHVQHVEKCIVENKDQYKEKLSVITVRDDNQLTKCDALIIPGGESTTMSLIAQRTGFYDDLHAFVHDPRKVIWGTCAGLIYLSQQLSNEAELLKTLDLLKVSVMRNAFGRQAQSSTRICDFSSFIPYCDDFPATFIRAPVIEEVLDPEEVQVLYKLDGKDNNGQELIVAAKQNNNILVTSFHPELAENDIRFHDWFIREFVLKAPMNTSEF</sequence>
<dbReference type="InterPro" id="IPR021196">
    <property type="entry name" value="PdxT/SNO_CS"/>
</dbReference>
<keyword evidence="5" id="KW-0378">Hydrolase</keyword>
<dbReference type="PANTHER" id="PTHR31559:SF0">
    <property type="entry name" value="PYRIDOXAL 5'-PHOSPHATE SYNTHASE SUBUNIT SNO1-RELATED"/>
    <property type="match status" value="1"/>
</dbReference>
<dbReference type="Gene3D" id="3.40.50.880">
    <property type="match status" value="1"/>
</dbReference>
<dbReference type="GO" id="GO:0042823">
    <property type="term" value="P:pyridoxal phosphate biosynthetic process"/>
    <property type="evidence" value="ECO:0007669"/>
    <property type="project" value="InterPro"/>
</dbReference>
<evidence type="ECO:0000256" key="4">
    <source>
        <dbReference type="ARBA" id="ARBA00012918"/>
    </source>
</evidence>
<organism evidence="15 17">
    <name type="scientific">Saccharomyces cerevisiae x Saccharomyces kudriavzevii (strain VIN7)</name>
    <name type="common">Yeast</name>
    <dbReference type="NCBI Taxonomy" id="1095631"/>
    <lineage>
        <taxon>Eukaryota</taxon>
        <taxon>Fungi</taxon>
        <taxon>Dikarya</taxon>
        <taxon>Ascomycota</taxon>
        <taxon>Saccharomycotina</taxon>
        <taxon>Saccharomycetes</taxon>
        <taxon>Saccharomycetales</taxon>
        <taxon>Saccharomycetaceae</taxon>
        <taxon>Saccharomyces</taxon>
    </lineage>
</organism>
<feature type="active site" description="Charge relay system" evidence="13">
    <location>
        <position position="199"/>
    </location>
</feature>
<dbReference type="HOGENOM" id="CLU_069674_0_1_1"/>
<evidence type="ECO:0000256" key="9">
    <source>
        <dbReference type="ARBA" id="ARBA00047992"/>
    </source>
</evidence>
<feature type="active site" description="Charge relay system" evidence="13">
    <location>
        <position position="197"/>
    </location>
</feature>
<feature type="binding site" evidence="14">
    <location>
        <begin position="151"/>
        <end position="152"/>
    </location>
    <ligand>
        <name>L-glutamine</name>
        <dbReference type="ChEBI" id="CHEBI:58359"/>
    </ligand>
</feature>
<evidence type="ECO:0000256" key="8">
    <source>
        <dbReference type="ARBA" id="ARBA00023239"/>
    </source>
</evidence>
<dbReference type="GO" id="GO:0008614">
    <property type="term" value="P:pyridoxine metabolic process"/>
    <property type="evidence" value="ECO:0007669"/>
    <property type="project" value="TreeGrafter"/>
</dbReference>
<evidence type="ECO:0000256" key="1">
    <source>
        <dbReference type="ARBA" id="ARBA00004737"/>
    </source>
</evidence>